<keyword evidence="1" id="KW-0732">Signal</keyword>
<dbReference type="RefSeq" id="WP_076629678.1">
    <property type="nucleotide sequence ID" value="NZ_CP019312.1"/>
</dbReference>
<dbReference type="InterPro" id="IPR021308">
    <property type="entry name" value="GfcB"/>
</dbReference>
<name>A0A1P8MYV9_9RHOB</name>
<evidence type="ECO:0000256" key="1">
    <source>
        <dbReference type="SAM" id="SignalP"/>
    </source>
</evidence>
<dbReference type="KEGG" id="tom:BWR18_17310"/>
<feature type="signal peptide" evidence="1">
    <location>
        <begin position="1"/>
        <end position="22"/>
    </location>
</feature>
<accession>A0A1P8MYV9</accession>
<proteinExistence type="predicted"/>
<dbReference type="InterPro" id="IPR023373">
    <property type="entry name" value="YmcC_sf"/>
</dbReference>
<organism evidence="2 3">
    <name type="scientific">Tateyamaria omphalii</name>
    <dbReference type="NCBI Taxonomy" id="299262"/>
    <lineage>
        <taxon>Bacteria</taxon>
        <taxon>Pseudomonadati</taxon>
        <taxon>Pseudomonadota</taxon>
        <taxon>Alphaproteobacteria</taxon>
        <taxon>Rhodobacterales</taxon>
        <taxon>Roseobacteraceae</taxon>
        <taxon>Tateyamaria</taxon>
    </lineage>
</organism>
<protein>
    <recommendedName>
        <fullName evidence="4">YjbF family lipoprotein</fullName>
    </recommendedName>
</protein>
<gene>
    <name evidence="2" type="ORF">BWR18_17310</name>
</gene>
<dbReference type="SUPFAM" id="SSF159270">
    <property type="entry name" value="YmcC-like"/>
    <property type="match status" value="1"/>
</dbReference>
<dbReference type="Pfam" id="PF11102">
    <property type="entry name" value="YjbF"/>
    <property type="match status" value="1"/>
</dbReference>
<evidence type="ECO:0000313" key="3">
    <source>
        <dbReference type="Proteomes" id="UP000186336"/>
    </source>
</evidence>
<dbReference type="EMBL" id="CP019312">
    <property type="protein sequence ID" value="APX13244.1"/>
    <property type="molecule type" value="Genomic_DNA"/>
</dbReference>
<dbReference type="Gene3D" id="2.40.360.10">
    <property type="entry name" value="YmcC-like"/>
    <property type="match status" value="1"/>
</dbReference>
<dbReference type="Proteomes" id="UP000186336">
    <property type="component" value="Chromosome"/>
</dbReference>
<dbReference type="STRING" id="299262.BWR18_17310"/>
<dbReference type="AlphaFoldDB" id="A0A1P8MYV9"/>
<feature type="chain" id="PRO_5012230456" description="YjbF family lipoprotein" evidence="1">
    <location>
        <begin position="23"/>
        <end position="228"/>
    </location>
</feature>
<dbReference type="OrthoDB" id="6237231at2"/>
<reference evidence="2 3" key="1">
    <citation type="submission" date="2017-01" db="EMBL/GenBank/DDBJ databases">
        <title>Complete genome of Tateyamaria omphalii DOK1-4 isolated from seawater in Dokdo.</title>
        <authorList>
            <person name="Kim J.H."/>
            <person name="Chi W.-J."/>
        </authorList>
    </citation>
    <scope>NUCLEOTIDE SEQUENCE [LARGE SCALE GENOMIC DNA]</scope>
    <source>
        <strain evidence="2 3">DOK1-4</strain>
    </source>
</reference>
<sequence length="228" mass="24789">MMNGLKSLALCASLLVAGCSGGTDEQNTQASQFRSVLDAYRAGRQDVAPPPQLTPALIASLTVPALEVTIENRNATAFLVPFSERRDAGPGLVRTWRSADDVQIIVRDGVIAATRGVSNDIGSVDADAAVKAIQQRSPISGRHTLYIKNGNNGIDEIPLDCEMRTVGNEDLVIVGRSFPVVHLQENCTGWKGVVAFDYWVDRRDATVWQTRQWSGPGLGYIRTRLLKK</sequence>
<keyword evidence="3" id="KW-1185">Reference proteome</keyword>
<evidence type="ECO:0000313" key="2">
    <source>
        <dbReference type="EMBL" id="APX13244.1"/>
    </source>
</evidence>
<evidence type="ECO:0008006" key="4">
    <source>
        <dbReference type="Google" id="ProtNLM"/>
    </source>
</evidence>
<dbReference type="PROSITE" id="PS51257">
    <property type="entry name" value="PROKAR_LIPOPROTEIN"/>
    <property type="match status" value="1"/>
</dbReference>